<reference evidence="5" key="1">
    <citation type="submission" date="2014-05" db="EMBL/GenBank/DDBJ databases">
        <title>Genome sequence of Mycobacterium aromaticivorans strain JS19b1T (= DSM 45407T).</title>
        <authorList>
            <person name="Kwak Y."/>
            <person name="Park G.-S."/>
            <person name="Li Q.X."/>
            <person name="Lee S.-E."/>
            <person name="Shin J.-H."/>
        </authorList>
    </citation>
    <scope>NUCLEOTIDE SEQUENCE [LARGE SCALE GENOMIC DNA]</scope>
    <source>
        <strain evidence="5">JS19b1</strain>
    </source>
</reference>
<dbReference type="Proteomes" id="UP000022835">
    <property type="component" value="Unassembled WGS sequence"/>
</dbReference>
<dbReference type="InterPro" id="IPR036457">
    <property type="entry name" value="PPM-type-like_dom_sf"/>
</dbReference>
<dbReference type="SUPFAM" id="SSF55785">
    <property type="entry name" value="PYP-like sensor domain (PAS domain)"/>
    <property type="match status" value="1"/>
</dbReference>
<dbReference type="eggNOG" id="COG2208">
    <property type="taxonomic scope" value="Bacteria"/>
</dbReference>
<comment type="caution">
    <text evidence="5">The sequence shown here is derived from an EMBL/GenBank/DDBJ whole genome shotgun (WGS) entry which is preliminary data.</text>
</comment>
<evidence type="ECO:0000259" key="4">
    <source>
        <dbReference type="SMART" id="SM00331"/>
    </source>
</evidence>
<dbReference type="OrthoDB" id="5241041at2"/>
<keyword evidence="6" id="KW-1185">Reference proteome</keyword>
<proteinExistence type="predicted"/>
<dbReference type="SMART" id="SM00091">
    <property type="entry name" value="PAS"/>
    <property type="match status" value="1"/>
</dbReference>
<dbReference type="EMBL" id="JALN02000001">
    <property type="protein sequence ID" value="KDF00647.1"/>
    <property type="molecule type" value="Genomic_DNA"/>
</dbReference>
<dbReference type="SMART" id="SM00331">
    <property type="entry name" value="PP2C_SIG"/>
    <property type="match status" value="1"/>
</dbReference>
<evidence type="ECO:0000259" key="3">
    <source>
        <dbReference type="SMART" id="SM00091"/>
    </source>
</evidence>
<evidence type="ECO:0000256" key="2">
    <source>
        <dbReference type="SAM" id="Coils"/>
    </source>
</evidence>
<organism evidence="5 6">
    <name type="scientific">Mycolicibacterium aromaticivorans JS19b1 = JCM 16368</name>
    <dbReference type="NCBI Taxonomy" id="1440774"/>
    <lineage>
        <taxon>Bacteria</taxon>
        <taxon>Bacillati</taxon>
        <taxon>Actinomycetota</taxon>
        <taxon>Actinomycetes</taxon>
        <taxon>Mycobacteriales</taxon>
        <taxon>Mycobacteriaceae</taxon>
        <taxon>Mycolicibacterium</taxon>
    </lineage>
</organism>
<dbReference type="InterPro" id="IPR001932">
    <property type="entry name" value="PPM-type_phosphatase-like_dom"/>
</dbReference>
<keyword evidence="2" id="KW-0175">Coiled coil</keyword>
<dbReference type="GO" id="GO:0016301">
    <property type="term" value="F:kinase activity"/>
    <property type="evidence" value="ECO:0007669"/>
    <property type="project" value="UniProtKB-KW"/>
</dbReference>
<dbReference type="CDD" id="cd00130">
    <property type="entry name" value="PAS"/>
    <property type="match status" value="1"/>
</dbReference>
<dbReference type="Pfam" id="PF07228">
    <property type="entry name" value="SpoIIE"/>
    <property type="match status" value="1"/>
</dbReference>
<dbReference type="InterPro" id="IPR035965">
    <property type="entry name" value="PAS-like_dom_sf"/>
</dbReference>
<dbReference type="PANTHER" id="PTHR43156:SF2">
    <property type="entry name" value="STAGE II SPORULATION PROTEIN E"/>
    <property type="match status" value="1"/>
</dbReference>
<dbReference type="RefSeq" id="WP_036343313.1">
    <property type="nucleotide sequence ID" value="NZ_JALN02000001.1"/>
</dbReference>
<feature type="domain" description="PAS" evidence="3">
    <location>
        <begin position="2"/>
        <end position="68"/>
    </location>
</feature>
<dbReference type="PANTHER" id="PTHR43156">
    <property type="entry name" value="STAGE II SPORULATION PROTEIN E-RELATED"/>
    <property type="match status" value="1"/>
</dbReference>
<dbReference type="Pfam" id="PF13426">
    <property type="entry name" value="PAS_9"/>
    <property type="match status" value="1"/>
</dbReference>
<feature type="domain" description="PPM-type phosphatase" evidence="4">
    <location>
        <begin position="160"/>
        <end position="379"/>
    </location>
</feature>
<keyword evidence="1" id="KW-0378">Hydrolase</keyword>
<evidence type="ECO:0000313" key="6">
    <source>
        <dbReference type="Proteomes" id="UP000022835"/>
    </source>
</evidence>
<keyword evidence="5" id="KW-0808">Transferase</keyword>
<dbReference type="Gene3D" id="3.60.40.10">
    <property type="entry name" value="PPM-type phosphatase domain"/>
    <property type="match status" value="1"/>
</dbReference>
<protein>
    <submittedName>
        <fullName evidence="5">Histidine kinase</fullName>
    </submittedName>
</protein>
<accession>A0A064CLU0</accession>
<dbReference type="Gene3D" id="3.30.450.20">
    <property type="entry name" value="PAS domain"/>
    <property type="match status" value="1"/>
</dbReference>
<dbReference type="InterPro" id="IPR052016">
    <property type="entry name" value="Bact_Sigma-Reg"/>
</dbReference>
<gene>
    <name evidence="5" type="ORF">Y900_017275</name>
</gene>
<name>A0A064CLU0_9MYCO</name>
<dbReference type="AlphaFoldDB" id="A0A064CLU0"/>
<dbReference type="GO" id="GO:0016791">
    <property type="term" value="F:phosphatase activity"/>
    <property type="evidence" value="ECO:0007669"/>
    <property type="project" value="TreeGrafter"/>
</dbReference>
<keyword evidence="5" id="KW-0418">Kinase</keyword>
<evidence type="ECO:0000313" key="5">
    <source>
        <dbReference type="EMBL" id="KDF00647.1"/>
    </source>
</evidence>
<dbReference type="STRING" id="1440774.Y900_017275"/>
<sequence>MTDAEDLWQNAPSGQLAATPDGRIVDANATLASWLGTTPNALHGKLITDLFTIGGRIHFETHFAPLLQMSGQLDGISVELRAADGSRRSVFLTANVKRGADGRPALLRVDIQDARERRSYERELLDERQRAESERARAQSLAETLRRSLLPPSLSVPEGLAAAAHYHASVQDIGGDFYDLFPLSHNISGFFLGDVCGKGPAAAAITSLTRYTLRTAAVVDPDPMTVLHRLNTVIGQEHRDGQTRFCTVIFGTLTQKDDGFEVRLASGGHPAPLLVERSGEVSYLDITGGMAVGLTDRPRFVDAALRLAPGDTMLLYSDGLTEARVGDGKRRYDDDGALRRFVTALGPVGADALIAQIRQLLGSFGAGIEDDTAVLALGVPQ</sequence>
<feature type="coiled-coil region" evidence="2">
    <location>
        <begin position="117"/>
        <end position="148"/>
    </location>
</feature>
<dbReference type="InterPro" id="IPR000014">
    <property type="entry name" value="PAS"/>
</dbReference>
<evidence type="ECO:0000256" key="1">
    <source>
        <dbReference type="ARBA" id="ARBA00022801"/>
    </source>
</evidence>